<feature type="compositionally biased region" description="Low complexity" evidence="1">
    <location>
        <begin position="46"/>
        <end position="70"/>
    </location>
</feature>
<keyword evidence="2" id="KW-0472">Membrane</keyword>
<dbReference type="AlphaFoldDB" id="A0A1J5RB57"/>
<feature type="transmembrane region" description="Helical" evidence="2">
    <location>
        <begin position="76"/>
        <end position="98"/>
    </location>
</feature>
<feature type="transmembrane region" description="Helical" evidence="2">
    <location>
        <begin position="105"/>
        <end position="126"/>
    </location>
</feature>
<dbReference type="Gene3D" id="3.10.450.240">
    <property type="match status" value="1"/>
</dbReference>
<reference evidence="4" key="1">
    <citation type="submission" date="2016-10" db="EMBL/GenBank/DDBJ databases">
        <title>Sequence of Gallionella enrichment culture.</title>
        <authorList>
            <person name="Poehlein A."/>
            <person name="Muehling M."/>
            <person name="Daniel R."/>
        </authorList>
    </citation>
    <scope>NUCLEOTIDE SEQUENCE</scope>
</reference>
<evidence type="ECO:0000256" key="1">
    <source>
        <dbReference type="SAM" id="MobiDB-lite"/>
    </source>
</evidence>
<evidence type="ECO:0000259" key="3">
    <source>
        <dbReference type="SMART" id="SM00978"/>
    </source>
</evidence>
<dbReference type="Pfam" id="PF04280">
    <property type="entry name" value="Tim44"/>
    <property type="match status" value="1"/>
</dbReference>
<protein>
    <submittedName>
        <fullName evidence="4">Tim44-like domain protein</fullName>
    </submittedName>
</protein>
<dbReference type="SUPFAM" id="SSF54427">
    <property type="entry name" value="NTF2-like"/>
    <property type="match status" value="1"/>
</dbReference>
<sequence>MKKQRAFLLLLACGLVLTSALFTADAQAKRLGAGKSLGRQSSGVLQRQQVTPTPAAAPKQAAPSPAAVQPRPASRWGGILGGLAAGIGLAALFHAFGFGAGMASFVTALLLAALAFFAVMALMRVLRRQSGEPIPQPAGMPRGAYDAAQLGQESYLPPQRIDDMSAAGAGGSRVQGSIPANFDQRAFLNKAREHYYQLQKAWDAGDLSSIESYTTPELFAQLRSEIEQRGSERNQTDVVTLEAVLVELQEQQGEYLASVEFSGLVREESWGGAQPMREIWNLVKPVSGSSGWLLAGIQQIG</sequence>
<accession>A0A1J5RB57</accession>
<evidence type="ECO:0000313" key="4">
    <source>
        <dbReference type="EMBL" id="OIQ89271.1"/>
    </source>
</evidence>
<organism evidence="4">
    <name type="scientific">mine drainage metagenome</name>
    <dbReference type="NCBI Taxonomy" id="410659"/>
    <lineage>
        <taxon>unclassified sequences</taxon>
        <taxon>metagenomes</taxon>
        <taxon>ecological metagenomes</taxon>
    </lineage>
</organism>
<dbReference type="PANTHER" id="PTHR41542">
    <property type="entry name" value="BLL5807 PROTEIN"/>
    <property type="match status" value="1"/>
</dbReference>
<keyword evidence="2" id="KW-1133">Transmembrane helix</keyword>
<dbReference type="InterPro" id="IPR032710">
    <property type="entry name" value="NTF2-like_dom_sf"/>
</dbReference>
<dbReference type="PANTHER" id="PTHR41542:SF1">
    <property type="entry name" value="BLL5807 PROTEIN"/>
    <property type="match status" value="1"/>
</dbReference>
<feature type="region of interest" description="Disordered" evidence="1">
    <location>
        <begin position="40"/>
        <end position="70"/>
    </location>
</feature>
<comment type="caution">
    <text evidence="4">The sequence shown here is derived from an EMBL/GenBank/DDBJ whole genome shotgun (WGS) entry which is preliminary data.</text>
</comment>
<gene>
    <name evidence="4" type="ORF">GALL_288310</name>
</gene>
<name>A0A1J5RB57_9ZZZZ</name>
<feature type="domain" description="Tim44-like" evidence="3">
    <location>
        <begin position="168"/>
        <end position="299"/>
    </location>
</feature>
<keyword evidence="2" id="KW-0812">Transmembrane</keyword>
<dbReference type="SMART" id="SM00978">
    <property type="entry name" value="Tim44"/>
    <property type="match status" value="1"/>
</dbReference>
<evidence type="ECO:0000256" key="2">
    <source>
        <dbReference type="SAM" id="Phobius"/>
    </source>
</evidence>
<dbReference type="InterPro" id="IPR007379">
    <property type="entry name" value="Tim44-like_dom"/>
</dbReference>
<dbReference type="EMBL" id="MLJW01000336">
    <property type="protein sequence ID" value="OIQ89271.1"/>
    <property type="molecule type" value="Genomic_DNA"/>
</dbReference>
<proteinExistence type="predicted"/>